<feature type="domain" description="Lipase" evidence="6">
    <location>
        <begin position="39"/>
        <end position="309"/>
    </location>
</feature>
<evidence type="ECO:0000259" key="6">
    <source>
        <dbReference type="Pfam" id="PF00151"/>
    </source>
</evidence>
<dbReference type="PANTHER" id="PTHR11610:SF173">
    <property type="entry name" value="LIPASE DOMAIN-CONTAINING PROTEIN-RELATED"/>
    <property type="match status" value="1"/>
</dbReference>
<evidence type="ECO:0000256" key="5">
    <source>
        <dbReference type="SAM" id="SignalP"/>
    </source>
</evidence>
<gene>
    <name evidence="7" type="ORF">CEUTPL_LOCUS2601</name>
</gene>
<evidence type="ECO:0000256" key="3">
    <source>
        <dbReference type="ARBA" id="ARBA00022525"/>
    </source>
</evidence>
<evidence type="ECO:0000256" key="4">
    <source>
        <dbReference type="RuleBase" id="RU004262"/>
    </source>
</evidence>
<dbReference type="PANTHER" id="PTHR11610">
    <property type="entry name" value="LIPASE"/>
    <property type="match status" value="1"/>
</dbReference>
<dbReference type="GO" id="GO:0016042">
    <property type="term" value="P:lipid catabolic process"/>
    <property type="evidence" value="ECO:0007669"/>
    <property type="project" value="TreeGrafter"/>
</dbReference>
<keyword evidence="8" id="KW-1185">Reference proteome</keyword>
<reference evidence="7" key="1">
    <citation type="submission" date="2022-01" db="EMBL/GenBank/DDBJ databases">
        <authorList>
            <person name="King R."/>
        </authorList>
    </citation>
    <scope>NUCLEOTIDE SEQUENCE</scope>
</reference>
<keyword evidence="5" id="KW-0732">Signal</keyword>
<evidence type="ECO:0000256" key="2">
    <source>
        <dbReference type="ARBA" id="ARBA00010701"/>
    </source>
</evidence>
<keyword evidence="3" id="KW-0964">Secreted</keyword>
<organism evidence="7 8">
    <name type="scientific">Ceutorhynchus assimilis</name>
    <name type="common">cabbage seed weevil</name>
    <dbReference type="NCBI Taxonomy" id="467358"/>
    <lineage>
        <taxon>Eukaryota</taxon>
        <taxon>Metazoa</taxon>
        <taxon>Ecdysozoa</taxon>
        <taxon>Arthropoda</taxon>
        <taxon>Hexapoda</taxon>
        <taxon>Insecta</taxon>
        <taxon>Pterygota</taxon>
        <taxon>Neoptera</taxon>
        <taxon>Endopterygota</taxon>
        <taxon>Coleoptera</taxon>
        <taxon>Polyphaga</taxon>
        <taxon>Cucujiformia</taxon>
        <taxon>Curculionidae</taxon>
        <taxon>Ceutorhynchinae</taxon>
        <taxon>Ceutorhynchus</taxon>
    </lineage>
</organism>
<dbReference type="Gene3D" id="3.40.50.1820">
    <property type="entry name" value="alpha/beta hydrolase"/>
    <property type="match status" value="1"/>
</dbReference>
<protein>
    <recommendedName>
        <fullName evidence="6">Lipase domain-containing protein</fullName>
    </recommendedName>
</protein>
<dbReference type="EMBL" id="OU892287">
    <property type="protein sequence ID" value="CAG9761910.1"/>
    <property type="molecule type" value="Genomic_DNA"/>
</dbReference>
<feature type="chain" id="PRO_5040281153" description="Lipase domain-containing protein" evidence="5">
    <location>
        <begin position="19"/>
        <end position="314"/>
    </location>
</feature>
<comment type="similarity">
    <text evidence="2 4">Belongs to the AB hydrolase superfamily. Lipase family.</text>
</comment>
<dbReference type="AlphaFoldDB" id="A0A9N9MGZ3"/>
<dbReference type="PRINTS" id="PR00821">
    <property type="entry name" value="TAGLIPASE"/>
</dbReference>
<feature type="signal peptide" evidence="5">
    <location>
        <begin position="1"/>
        <end position="18"/>
    </location>
</feature>
<dbReference type="SUPFAM" id="SSF53474">
    <property type="entry name" value="alpha/beta-Hydrolases"/>
    <property type="match status" value="1"/>
</dbReference>
<name>A0A9N9MGZ3_9CUCU</name>
<dbReference type="InterPro" id="IPR013818">
    <property type="entry name" value="Lipase"/>
</dbReference>
<dbReference type="OrthoDB" id="199913at2759"/>
<dbReference type="GO" id="GO:0016298">
    <property type="term" value="F:lipase activity"/>
    <property type="evidence" value="ECO:0007669"/>
    <property type="project" value="InterPro"/>
</dbReference>
<dbReference type="InterPro" id="IPR000734">
    <property type="entry name" value="TAG_lipase"/>
</dbReference>
<sequence length="314" mass="34025">MSILIWLFSVFFFIHSESRILDLSRQENVTISDVDINDLFVQIYTRANPIGDRVNLTDGSNVASLSSFDINLETFIYIHGWEDTISLPASTLIKNSLLVATDANVLLLSWDKCADNANYAVSWGCVGGTGSFLGEFLKAIRKSYGYSLDNVTIIGHSLGAHIAGFTGKNTGAAVGVIVGLDPASPLFFEGDKNHRLNERDAKYVQAIHTCATGVVGVTYSVGISDFWPNGGSHQPGCGLDVFKCPHLRAIDYYAESLLSDGFVGQNCNSYLDYELGRCGDATKSVMGGLNVNKEANGSYYLNTNDKPPYAKGDV</sequence>
<evidence type="ECO:0000313" key="8">
    <source>
        <dbReference type="Proteomes" id="UP001152799"/>
    </source>
</evidence>
<evidence type="ECO:0000313" key="7">
    <source>
        <dbReference type="EMBL" id="CAG9761910.1"/>
    </source>
</evidence>
<dbReference type="Proteomes" id="UP001152799">
    <property type="component" value="Chromosome 11"/>
</dbReference>
<comment type="subcellular location">
    <subcellularLocation>
        <location evidence="1">Secreted</location>
    </subcellularLocation>
</comment>
<proteinExistence type="inferred from homology"/>
<accession>A0A9N9MGZ3</accession>
<evidence type="ECO:0000256" key="1">
    <source>
        <dbReference type="ARBA" id="ARBA00004613"/>
    </source>
</evidence>
<dbReference type="InterPro" id="IPR029058">
    <property type="entry name" value="AB_hydrolase_fold"/>
</dbReference>
<dbReference type="GO" id="GO:0017171">
    <property type="term" value="F:serine hydrolase activity"/>
    <property type="evidence" value="ECO:0007669"/>
    <property type="project" value="TreeGrafter"/>
</dbReference>
<dbReference type="Pfam" id="PF00151">
    <property type="entry name" value="Lipase"/>
    <property type="match status" value="1"/>
</dbReference>
<dbReference type="GO" id="GO:0005615">
    <property type="term" value="C:extracellular space"/>
    <property type="evidence" value="ECO:0007669"/>
    <property type="project" value="TreeGrafter"/>
</dbReference>